<dbReference type="InterPro" id="IPR010227">
    <property type="entry name" value="NADH_Q_OxRdtase_chainM/4"/>
</dbReference>
<comment type="caution">
    <text evidence="9">The sequence shown here is derived from an EMBL/GenBank/DDBJ whole genome shotgun (WGS) entry which is preliminary data.</text>
</comment>
<dbReference type="GO" id="GO:0008137">
    <property type="term" value="F:NADH dehydrogenase (ubiquinone) activity"/>
    <property type="evidence" value="ECO:0007669"/>
    <property type="project" value="InterPro"/>
</dbReference>
<dbReference type="GO" id="GO:0012505">
    <property type="term" value="C:endomembrane system"/>
    <property type="evidence" value="ECO:0007669"/>
    <property type="project" value="UniProtKB-SubCell"/>
</dbReference>
<feature type="transmembrane region" description="Helical" evidence="7">
    <location>
        <begin position="346"/>
        <end position="367"/>
    </location>
</feature>
<feature type="transmembrane region" description="Helical" evidence="7">
    <location>
        <begin position="467"/>
        <end position="486"/>
    </location>
</feature>
<dbReference type="AlphaFoldDB" id="A0A2V1K3U5"/>
<reference evidence="10" key="1">
    <citation type="submission" date="2018-05" db="EMBL/GenBank/DDBJ databases">
        <authorList>
            <person name="Li Y."/>
        </authorList>
    </citation>
    <scope>NUCLEOTIDE SEQUENCE [LARGE SCALE GENOMIC DNA]</scope>
    <source>
        <strain evidence="10">sk1b4</strain>
    </source>
</reference>
<feature type="transmembrane region" description="Helical" evidence="7">
    <location>
        <begin position="213"/>
        <end position="237"/>
    </location>
</feature>
<feature type="transmembrane region" description="Helical" evidence="7">
    <location>
        <begin position="121"/>
        <end position="141"/>
    </location>
</feature>
<comment type="subcellular location">
    <subcellularLocation>
        <location evidence="1">Endomembrane system</location>
        <topology evidence="1">Multi-pass membrane protein</topology>
    </subcellularLocation>
    <subcellularLocation>
        <location evidence="6">Membrane</location>
        <topology evidence="6">Multi-pass membrane protein</topology>
    </subcellularLocation>
</comment>
<evidence type="ECO:0000256" key="5">
    <source>
        <dbReference type="ARBA" id="ARBA00023136"/>
    </source>
</evidence>
<evidence type="ECO:0000313" key="10">
    <source>
        <dbReference type="Proteomes" id="UP000245283"/>
    </source>
</evidence>
<feature type="transmembrane region" description="Helical" evidence="7">
    <location>
        <begin position="12"/>
        <end position="29"/>
    </location>
</feature>
<name>A0A2V1K3U5_9ACTO</name>
<evidence type="ECO:0000256" key="7">
    <source>
        <dbReference type="SAM" id="Phobius"/>
    </source>
</evidence>
<dbReference type="NCBIfam" id="TIGR01972">
    <property type="entry name" value="NDH_I_M"/>
    <property type="match status" value="1"/>
</dbReference>
<feature type="transmembrane region" description="Helical" evidence="7">
    <location>
        <begin position="258"/>
        <end position="284"/>
    </location>
</feature>
<dbReference type="RefSeq" id="WP_109093742.1">
    <property type="nucleotide sequence ID" value="NZ_CAMELQ010000002.1"/>
</dbReference>
<gene>
    <name evidence="9" type="ORF">DD236_07335</name>
</gene>
<evidence type="ECO:0000256" key="1">
    <source>
        <dbReference type="ARBA" id="ARBA00004127"/>
    </source>
</evidence>
<feature type="transmembrane region" description="Helical" evidence="7">
    <location>
        <begin position="147"/>
        <end position="167"/>
    </location>
</feature>
<dbReference type="PANTHER" id="PTHR43507:SF1">
    <property type="entry name" value="NADH-UBIQUINONE OXIDOREDUCTASE CHAIN 4"/>
    <property type="match status" value="1"/>
</dbReference>
<evidence type="ECO:0000256" key="2">
    <source>
        <dbReference type="ARBA" id="ARBA00009025"/>
    </source>
</evidence>
<evidence type="ECO:0000256" key="3">
    <source>
        <dbReference type="ARBA" id="ARBA00022692"/>
    </source>
</evidence>
<dbReference type="EMBL" id="QETB01000004">
    <property type="protein sequence ID" value="PWF25913.1"/>
    <property type="molecule type" value="Genomic_DNA"/>
</dbReference>
<keyword evidence="5 7" id="KW-0472">Membrane</keyword>
<evidence type="ECO:0000256" key="4">
    <source>
        <dbReference type="ARBA" id="ARBA00022989"/>
    </source>
</evidence>
<feature type="transmembrane region" description="Helical" evidence="7">
    <location>
        <begin position="82"/>
        <end position="109"/>
    </location>
</feature>
<feature type="transmembrane region" description="Helical" evidence="7">
    <location>
        <begin position="318"/>
        <end position="340"/>
    </location>
</feature>
<dbReference type="GO" id="GO:0016020">
    <property type="term" value="C:membrane"/>
    <property type="evidence" value="ECO:0007669"/>
    <property type="project" value="UniProtKB-SubCell"/>
</dbReference>
<feature type="transmembrane region" description="Helical" evidence="7">
    <location>
        <begin position="179"/>
        <end position="201"/>
    </location>
</feature>
<feature type="transmembrane region" description="Helical" evidence="7">
    <location>
        <begin position="421"/>
        <end position="442"/>
    </location>
</feature>
<dbReference type="InterPro" id="IPR001750">
    <property type="entry name" value="ND/Mrp_TM"/>
</dbReference>
<comment type="similarity">
    <text evidence="2">Belongs to the complex I subunit 4 family.</text>
</comment>
<proteinExistence type="inferred from homology"/>
<dbReference type="Pfam" id="PF00361">
    <property type="entry name" value="Proton_antipo_M"/>
    <property type="match status" value="1"/>
</dbReference>
<keyword evidence="10" id="KW-1185">Reference proteome</keyword>
<dbReference type="GO" id="GO:0042773">
    <property type="term" value="P:ATP synthesis coupled electron transport"/>
    <property type="evidence" value="ECO:0007669"/>
    <property type="project" value="InterPro"/>
</dbReference>
<evidence type="ECO:0000313" key="9">
    <source>
        <dbReference type="EMBL" id="PWF25913.1"/>
    </source>
</evidence>
<dbReference type="OrthoDB" id="9768329at2"/>
<feature type="transmembrane region" description="Helical" evidence="7">
    <location>
        <begin position="290"/>
        <end position="311"/>
    </location>
</feature>
<dbReference type="NCBIfam" id="NF004500">
    <property type="entry name" value="PRK05846.1-4"/>
    <property type="match status" value="1"/>
</dbReference>
<feature type="transmembrane region" description="Helical" evidence="7">
    <location>
        <begin position="41"/>
        <end position="62"/>
    </location>
</feature>
<keyword evidence="3 6" id="KW-0812">Transmembrane</keyword>
<accession>A0A2V1K3U5</accession>
<evidence type="ECO:0000256" key="6">
    <source>
        <dbReference type="RuleBase" id="RU000320"/>
    </source>
</evidence>
<sequence length="526" mass="55338">MLSVNEAAFPWLTLLIVLAAVAALVLWLVKPLHKSAMPFGLAVSVVIFALFAVALTGFDFGAAGQTQLAETYSWIPAIGVSIAWGANGMGVVMIGLATFLVPLVLLASWNDFEGDDDGSGSRAAGFVAWILLLEAIMIGIFAARDVFLFYLLFEIMLIPMFFLIGRYGGANRQRAAIKFLLYSLVGGLIMLVGVVAVYIQGPGGPQGFLLENLAGAVSGSAGIQMLLFLSFFIAFAIKAPMFPVHTWLPDTTEEAPAGVSTLLVGVLDKIGTYGMIAFCLPLFPSAAQDAAPVIMVLAVISILWGGFMAIASQDLMRLIAYTSVSHFGFMVLGIFSGNSVAMTGAILYMVAHGVATGALFLTVGFLAKRGESHKIADYGGWQRVTPLIAGTFLVAGLASIALPGLSGFIPEYLILVGTYKVNAALAIVAVFGVILAALYILWPYQRIFTGPKPEISKPDLNGREKTVSGLLIAAMLFLGFAPAPVLDAVRPVAEDHAAVLSVEDEPIASGSYADDAANLVAEGSAK</sequence>
<dbReference type="PRINTS" id="PR01437">
    <property type="entry name" value="NUOXDRDTASE4"/>
</dbReference>
<feature type="domain" description="NADH:quinone oxidoreductase/Mrp antiporter transmembrane" evidence="8">
    <location>
        <begin position="143"/>
        <end position="434"/>
    </location>
</feature>
<dbReference type="PANTHER" id="PTHR43507">
    <property type="entry name" value="NADH-UBIQUINONE OXIDOREDUCTASE CHAIN 4"/>
    <property type="match status" value="1"/>
</dbReference>
<feature type="transmembrane region" description="Helical" evidence="7">
    <location>
        <begin position="387"/>
        <end position="409"/>
    </location>
</feature>
<evidence type="ECO:0000259" key="8">
    <source>
        <dbReference type="Pfam" id="PF00361"/>
    </source>
</evidence>
<protein>
    <submittedName>
        <fullName evidence="9">NADH-quinone oxidoreductase subunit M</fullName>
    </submittedName>
</protein>
<dbReference type="InterPro" id="IPR003918">
    <property type="entry name" value="NADH_UbQ_OxRdtase"/>
</dbReference>
<dbReference type="GO" id="GO:0003954">
    <property type="term" value="F:NADH dehydrogenase activity"/>
    <property type="evidence" value="ECO:0007669"/>
    <property type="project" value="TreeGrafter"/>
</dbReference>
<dbReference type="GO" id="GO:0015990">
    <property type="term" value="P:electron transport coupled proton transport"/>
    <property type="evidence" value="ECO:0007669"/>
    <property type="project" value="TreeGrafter"/>
</dbReference>
<dbReference type="Proteomes" id="UP000245283">
    <property type="component" value="Unassembled WGS sequence"/>
</dbReference>
<keyword evidence="4 7" id="KW-1133">Transmembrane helix</keyword>
<dbReference type="GO" id="GO:0048039">
    <property type="term" value="F:ubiquinone binding"/>
    <property type="evidence" value="ECO:0007669"/>
    <property type="project" value="TreeGrafter"/>
</dbReference>
<organism evidence="9 10">
    <name type="scientific">Ancrocorticia populi</name>
    <dbReference type="NCBI Taxonomy" id="2175228"/>
    <lineage>
        <taxon>Bacteria</taxon>
        <taxon>Bacillati</taxon>
        <taxon>Actinomycetota</taxon>
        <taxon>Actinomycetes</taxon>
        <taxon>Actinomycetales</taxon>
        <taxon>Actinomycetaceae</taxon>
        <taxon>Ancrocorticia</taxon>
    </lineage>
</organism>